<gene>
    <name evidence="1" type="ORF">NCTC5047_01628</name>
</gene>
<evidence type="ECO:0000313" key="1">
    <source>
        <dbReference type="EMBL" id="STT78846.1"/>
    </source>
</evidence>
<reference evidence="1 2" key="1">
    <citation type="submission" date="2018-06" db="EMBL/GenBank/DDBJ databases">
        <authorList>
            <consortium name="Pathogen Informatics"/>
            <person name="Doyle S."/>
        </authorList>
    </citation>
    <scope>NUCLEOTIDE SEQUENCE [LARGE SCALE GENOMIC DNA]</scope>
    <source>
        <strain evidence="1 2">NCTC5047</strain>
    </source>
</reference>
<protein>
    <submittedName>
        <fullName evidence="1">Transcriptional activator protein LysR</fullName>
    </submittedName>
</protein>
<dbReference type="EMBL" id="UGLH01000005">
    <property type="protein sequence ID" value="STT78846.1"/>
    <property type="molecule type" value="Genomic_DNA"/>
</dbReference>
<proteinExistence type="predicted"/>
<dbReference type="Proteomes" id="UP000254340">
    <property type="component" value="Unassembled WGS sequence"/>
</dbReference>
<accession>A0A377XAZ3</accession>
<organism evidence="1 2">
    <name type="scientific">Klebsiella pneumoniae</name>
    <dbReference type="NCBI Taxonomy" id="573"/>
    <lineage>
        <taxon>Bacteria</taxon>
        <taxon>Pseudomonadati</taxon>
        <taxon>Pseudomonadota</taxon>
        <taxon>Gammaproteobacteria</taxon>
        <taxon>Enterobacterales</taxon>
        <taxon>Enterobacteriaceae</taxon>
        <taxon>Klebsiella/Raoultella group</taxon>
        <taxon>Klebsiella</taxon>
        <taxon>Klebsiella pneumoniae complex</taxon>
    </lineage>
</organism>
<evidence type="ECO:0000313" key="2">
    <source>
        <dbReference type="Proteomes" id="UP000254340"/>
    </source>
</evidence>
<sequence length="52" mass="5863">MVRRFSVEVPFTVSLIRPLHRPRSALVDAFVAHLQQSLPQILTPLASVLQRA</sequence>
<dbReference type="AlphaFoldDB" id="A0A377XAZ3"/>
<name>A0A377XAZ3_KLEPN</name>